<dbReference type="STRING" id="32473.ENSXCOP00000021270"/>
<dbReference type="Proteomes" id="UP000261380">
    <property type="component" value="Unplaced"/>
</dbReference>
<evidence type="ECO:0000256" key="5">
    <source>
        <dbReference type="ARBA" id="ARBA00022591"/>
    </source>
</evidence>
<evidence type="ECO:0000259" key="12">
    <source>
        <dbReference type="PROSITE" id="PS50998"/>
    </source>
</evidence>
<organism evidence="13 14">
    <name type="scientific">Xiphophorus couchianus</name>
    <name type="common">Monterrey platyfish</name>
    <dbReference type="NCBI Taxonomy" id="32473"/>
    <lineage>
        <taxon>Eukaryota</taxon>
        <taxon>Metazoa</taxon>
        <taxon>Chordata</taxon>
        <taxon>Craniata</taxon>
        <taxon>Vertebrata</taxon>
        <taxon>Euteleostomi</taxon>
        <taxon>Actinopterygii</taxon>
        <taxon>Neopterygii</taxon>
        <taxon>Teleostei</taxon>
        <taxon>Neoteleostei</taxon>
        <taxon>Acanthomorphata</taxon>
        <taxon>Ovalentaria</taxon>
        <taxon>Atherinomorphae</taxon>
        <taxon>Cyprinodontiformes</taxon>
        <taxon>Poeciliidae</taxon>
        <taxon>Poeciliinae</taxon>
        <taxon>Xiphophorus</taxon>
    </lineage>
</organism>
<dbReference type="GO" id="GO:0032571">
    <property type="term" value="P:response to vitamin K"/>
    <property type="evidence" value="ECO:0007669"/>
    <property type="project" value="InterPro"/>
</dbReference>
<sequence length="125" mass="13964">MLQFQFGRNIFSKFIPPITPQTKRLQLIKVVFSLWRVSAVCNKAVTPQTKTMSHHKTLNACPAGLFVEKDEASAVVRQKRAAAELSLAQLESLKEVCEANMACEHMMDTNGIIAAYTAYYGPIPY</sequence>
<evidence type="ECO:0000256" key="8">
    <source>
        <dbReference type="ARBA" id="ARBA00023157"/>
    </source>
</evidence>
<dbReference type="InterPro" id="IPR035972">
    <property type="entry name" value="GLA-like_dom_SF"/>
</dbReference>
<keyword evidence="8" id="KW-1015">Disulfide bond</keyword>
<evidence type="ECO:0000256" key="10">
    <source>
        <dbReference type="ARBA" id="ARBA00033350"/>
    </source>
</evidence>
<evidence type="ECO:0000256" key="4">
    <source>
        <dbReference type="ARBA" id="ARBA00022525"/>
    </source>
</evidence>
<keyword evidence="3" id="KW-0301">Gamma-carboxyglutamic acid</keyword>
<dbReference type="InterPro" id="IPR058704">
    <property type="entry name" value="BGLAP-like_C"/>
</dbReference>
<dbReference type="GO" id="GO:0046848">
    <property type="term" value="F:hydroxyapatite binding"/>
    <property type="evidence" value="ECO:0007669"/>
    <property type="project" value="TreeGrafter"/>
</dbReference>
<evidence type="ECO:0000256" key="11">
    <source>
        <dbReference type="ARBA" id="ARBA00045222"/>
    </source>
</evidence>
<feature type="domain" description="Gla" evidence="12">
    <location>
        <begin position="89"/>
        <end position="121"/>
    </location>
</feature>
<comment type="subcellular location">
    <subcellularLocation>
        <location evidence="1">Secreted</location>
    </subcellularLocation>
</comment>
<dbReference type="SUPFAM" id="SSF57630">
    <property type="entry name" value="GLA-domain"/>
    <property type="match status" value="1"/>
</dbReference>
<protein>
    <recommendedName>
        <fullName evidence="9">Bone Gla protein</fullName>
    </recommendedName>
    <alternativeName>
        <fullName evidence="10">Gamma-carboxyglutamic acid-containing protein</fullName>
    </alternativeName>
</protein>
<dbReference type="GO" id="GO:1900076">
    <property type="term" value="P:regulation of cellular response to insulin stimulus"/>
    <property type="evidence" value="ECO:0007669"/>
    <property type="project" value="InterPro"/>
</dbReference>
<keyword evidence="14" id="KW-1185">Reference proteome</keyword>
<dbReference type="GO" id="GO:0005509">
    <property type="term" value="F:calcium ion binding"/>
    <property type="evidence" value="ECO:0007669"/>
    <property type="project" value="InterPro"/>
</dbReference>
<keyword evidence="4" id="KW-0964">Secreted</keyword>
<keyword evidence="7" id="KW-0106">Calcium</keyword>
<keyword evidence="6" id="KW-0479">Metal-binding</keyword>
<evidence type="ECO:0000313" key="13">
    <source>
        <dbReference type="Ensembl" id="ENSXCOP00000021270.1"/>
    </source>
</evidence>
<reference evidence="13" key="2">
    <citation type="submission" date="2025-09" db="UniProtKB">
        <authorList>
            <consortium name="Ensembl"/>
        </authorList>
    </citation>
    <scope>IDENTIFICATION</scope>
</reference>
<proteinExistence type="inferred from homology"/>
<dbReference type="GeneTree" id="ENSGT00710000107036"/>
<evidence type="ECO:0000256" key="7">
    <source>
        <dbReference type="ARBA" id="ARBA00022837"/>
    </source>
</evidence>
<accession>A0A3B5MCK0</accession>
<dbReference type="GO" id="GO:0005576">
    <property type="term" value="C:extracellular region"/>
    <property type="evidence" value="ECO:0007669"/>
    <property type="project" value="UniProtKB-SubCell"/>
</dbReference>
<evidence type="ECO:0000256" key="9">
    <source>
        <dbReference type="ARBA" id="ARBA00030150"/>
    </source>
</evidence>
<dbReference type="PROSITE" id="PS00011">
    <property type="entry name" value="GLA_1"/>
    <property type="match status" value="1"/>
</dbReference>
<dbReference type="PANTHER" id="PTHR14235">
    <property type="entry name" value="OSTEOCALCIN"/>
    <property type="match status" value="1"/>
</dbReference>
<name>A0A3B5MCK0_9TELE</name>
<keyword evidence="5" id="KW-0091">Biomineralization</keyword>
<dbReference type="InterPro" id="IPR039176">
    <property type="entry name" value="Osteocalcin"/>
</dbReference>
<dbReference type="GO" id="GO:0008147">
    <property type="term" value="F:structural constituent of bone"/>
    <property type="evidence" value="ECO:0007669"/>
    <property type="project" value="TreeGrafter"/>
</dbReference>
<dbReference type="PANTHER" id="PTHR14235:SF0">
    <property type="entry name" value="OSTEOCALCIN"/>
    <property type="match status" value="1"/>
</dbReference>
<evidence type="ECO:0000313" key="14">
    <source>
        <dbReference type="Proteomes" id="UP000261380"/>
    </source>
</evidence>
<dbReference type="Ensembl" id="ENSXCOT00000021530.1">
    <property type="protein sequence ID" value="ENSXCOP00000021270.1"/>
    <property type="gene ID" value="ENSXCOG00000015917.1"/>
</dbReference>
<evidence type="ECO:0000256" key="1">
    <source>
        <dbReference type="ARBA" id="ARBA00004613"/>
    </source>
</evidence>
<dbReference type="PROSITE" id="PS50998">
    <property type="entry name" value="GLA_2"/>
    <property type="match status" value="1"/>
</dbReference>
<evidence type="ECO:0000256" key="6">
    <source>
        <dbReference type="ARBA" id="ARBA00022723"/>
    </source>
</evidence>
<dbReference type="GO" id="GO:0001649">
    <property type="term" value="P:osteoblast differentiation"/>
    <property type="evidence" value="ECO:0007669"/>
    <property type="project" value="TreeGrafter"/>
</dbReference>
<evidence type="ECO:0000256" key="2">
    <source>
        <dbReference type="ARBA" id="ARBA00008850"/>
    </source>
</evidence>
<comment type="similarity">
    <text evidence="2">Belongs to the osteocalcin/matrix Gla protein family.</text>
</comment>
<dbReference type="GO" id="GO:0060348">
    <property type="term" value="P:bone development"/>
    <property type="evidence" value="ECO:0007669"/>
    <property type="project" value="InterPro"/>
</dbReference>
<dbReference type="Pfam" id="PF25890">
    <property type="entry name" value="BGLAP_C"/>
    <property type="match status" value="1"/>
</dbReference>
<dbReference type="GO" id="GO:0031214">
    <property type="term" value="P:biomineral tissue development"/>
    <property type="evidence" value="ECO:0007669"/>
    <property type="project" value="UniProtKB-KW"/>
</dbReference>
<reference evidence="13" key="1">
    <citation type="submission" date="2025-08" db="UniProtKB">
        <authorList>
            <consortium name="Ensembl"/>
        </authorList>
    </citation>
    <scope>IDENTIFICATION</scope>
</reference>
<evidence type="ECO:0000256" key="3">
    <source>
        <dbReference type="ARBA" id="ARBA00022479"/>
    </source>
</evidence>
<comment type="function">
    <text evidence="11">The carboxylated form is one of the main organic components of the bone matrix, which constitutes 1-2% of the total bone protein. The carboxylated form binds strongly to apatite and calcium.</text>
</comment>
<dbReference type="AlphaFoldDB" id="A0A3B5MCK0"/>
<dbReference type="InterPro" id="IPR000294">
    <property type="entry name" value="GLA_domain"/>
</dbReference>